<feature type="transmembrane region" description="Helical" evidence="1">
    <location>
        <begin position="28"/>
        <end position="48"/>
    </location>
</feature>
<protein>
    <recommendedName>
        <fullName evidence="4">PH domain-containing protein</fullName>
    </recommendedName>
</protein>
<proteinExistence type="predicted"/>
<feature type="transmembrane region" description="Helical" evidence="1">
    <location>
        <begin position="135"/>
        <end position="154"/>
    </location>
</feature>
<sequence>MPVATVRRVNENPTARGGQFEWTSGRTLSVVGLAAVLGVAAMITHLGGSGAGTEWLGVSAGCALAVALFGRATTVYHARLTRVAQSGPATVRVREGRVVIPRRDVLPRILSAVLIAGALTSGWPRDGEGPVAQLVTALVVVVPMAVWMALLGFADRVVVTADALVVLTTFTRRSVPRRLAGQLHPTGQGALILDVPGGPAARIPVGMRGLWVKYRWNWQPAELTAAARIRAALDAVPPTSTGAEVTTGPRWGTIAVAAGTPVVVLTAVVALLAGLS</sequence>
<keyword evidence="1" id="KW-0472">Membrane</keyword>
<feature type="transmembrane region" description="Helical" evidence="1">
    <location>
        <begin position="54"/>
        <end position="72"/>
    </location>
</feature>
<reference evidence="3" key="1">
    <citation type="submission" date="2016-06" db="EMBL/GenBank/DDBJ databases">
        <authorList>
            <person name="Varghese N."/>
            <person name="Submissions Spin"/>
        </authorList>
    </citation>
    <scope>NUCLEOTIDE SEQUENCE [LARGE SCALE GENOMIC DNA]</scope>
    <source>
        <strain evidence="3">DSM 44815</strain>
    </source>
</reference>
<feature type="transmembrane region" description="Helical" evidence="1">
    <location>
        <begin position="105"/>
        <end position="123"/>
    </location>
</feature>
<gene>
    <name evidence="2" type="ORF">GA0070611_3024</name>
</gene>
<evidence type="ECO:0000313" key="2">
    <source>
        <dbReference type="EMBL" id="SBT45422.1"/>
    </source>
</evidence>
<name>A0A1A8ZNM7_9ACTN</name>
<dbReference type="PATRIC" id="fig|261654.4.peg.3076"/>
<evidence type="ECO:0008006" key="4">
    <source>
        <dbReference type="Google" id="ProtNLM"/>
    </source>
</evidence>
<dbReference type="AlphaFoldDB" id="A0A1A8ZNM7"/>
<evidence type="ECO:0000256" key="1">
    <source>
        <dbReference type="SAM" id="Phobius"/>
    </source>
</evidence>
<dbReference type="EMBL" id="LT594323">
    <property type="protein sequence ID" value="SBT45422.1"/>
    <property type="molecule type" value="Genomic_DNA"/>
</dbReference>
<dbReference type="Proteomes" id="UP000199385">
    <property type="component" value="Chromosome I"/>
</dbReference>
<feature type="transmembrane region" description="Helical" evidence="1">
    <location>
        <begin position="254"/>
        <end position="275"/>
    </location>
</feature>
<organism evidence="2 3">
    <name type="scientific">Micromonospora auratinigra</name>
    <dbReference type="NCBI Taxonomy" id="261654"/>
    <lineage>
        <taxon>Bacteria</taxon>
        <taxon>Bacillati</taxon>
        <taxon>Actinomycetota</taxon>
        <taxon>Actinomycetes</taxon>
        <taxon>Micromonosporales</taxon>
        <taxon>Micromonosporaceae</taxon>
        <taxon>Micromonospora</taxon>
    </lineage>
</organism>
<accession>A0A1A8ZNM7</accession>
<keyword evidence="1" id="KW-0812">Transmembrane</keyword>
<keyword evidence="1" id="KW-1133">Transmembrane helix</keyword>
<keyword evidence="3" id="KW-1185">Reference proteome</keyword>
<evidence type="ECO:0000313" key="3">
    <source>
        <dbReference type="Proteomes" id="UP000199385"/>
    </source>
</evidence>